<protein>
    <recommendedName>
        <fullName evidence="3">Glutamate-rich protein GrpB</fullName>
    </recommendedName>
</protein>
<dbReference type="PANTHER" id="PTHR34822:SF1">
    <property type="entry name" value="GRPB FAMILY PROTEIN"/>
    <property type="match status" value="1"/>
</dbReference>
<proteinExistence type="predicted"/>
<name>A0A0M1P8D7_9BACL</name>
<dbReference type="Pfam" id="PF04229">
    <property type="entry name" value="GrpB"/>
    <property type="match status" value="1"/>
</dbReference>
<sequence length="176" mass="20765">MEEVIVDEYNPNWSREFEEEKIKIINALSDLQVVIEHIGSTSIPGLGSKPIIDSMAGVSSLELIDETYIRNLYDIGYEYVNKPEFPERLFFRRGQWRAGTHHLHVYKYQGKNWNDNILFRDFLKKNPEIKNEYYTLKKKLAEQYKHDRVGYTDGKADFIKGIINRAYTRDIIGNQQ</sequence>
<dbReference type="OrthoDB" id="9799092at2"/>
<organism evidence="1 2">
    <name type="scientific">Paenibacillus solani</name>
    <dbReference type="NCBI Taxonomy" id="1705565"/>
    <lineage>
        <taxon>Bacteria</taxon>
        <taxon>Bacillati</taxon>
        <taxon>Bacillota</taxon>
        <taxon>Bacilli</taxon>
        <taxon>Bacillales</taxon>
        <taxon>Paenibacillaceae</taxon>
        <taxon>Paenibacillus</taxon>
    </lineage>
</organism>
<dbReference type="InterPro" id="IPR007344">
    <property type="entry name" value="GrpB/CoaE"/>
</dbReference>
<dbReference type="AlphaFoldDB" id="A0A0M1P8D7"/>
<comment type="caution">
    <text evidence="1">The sequence shown here is derived from an EMBL/GenBank/DDBJ whole genome shotgun (WGS) entry which is preliminary data.</text>
</comment>
<dbReference type="InterPro" id="IPR043519">
    <property type="entry name" value="NT_sf"/>
</dbReference>
<evidence type="ECO:0000313" key="2">
    <source>
        <dbReference type="Proteomes" id="UP000036932"/>
    </source>
</evidence>
<dbReference type="PANTHER" id="PTHR34822">
    <property type="entry name" value="GRPB DOMAIN PROTEIN (AFU_ORTHOLOGUE AFUA_1G01530)"/>
    <property type="match status" value="1"/>
</dbReference>
<dbReference type="EMBL" id="LIUT01000001">
    <property type="protein sequence ID" value="KOR90284.1"/>
    <property type="molecule type" value="Genomic_DNA"/>
</dbReference>
<dbReference type="RefSeq" id="WP_054403228.1">
    <property type="nucleotide sequence ID" value="NZ_LIUT01000001.1"/>
</dbReference>
<dbReference type="SUPFAM" id="SSF81301">
    <property type="entry name" value="Nucleotidyltransferase"/>
    <property type="match status" value="1"/>
</dbReference>
<evidence type="ECO:0000313" key="1">
    <source>
        <dbReference type="EMBL" id="KOR90284.1"/>
    </source>
</evidence>
<evidence type="ECO:0008006" key="3">
    <source>
        <dbReference type="Google" id="ProtNLM"/>
    </source>
</evidence>
<accession>A0A0M1P8D7</accession>
<dbReference type="Proteomes" id="UP000036932">
    <property type="component" value="Unassembled WGS sequence"/>
</dbReference>
<keyword evidence="2" id="KW-1185">Reference proteome</keyword>
<gene>
    <name evidence="1" type="ORF">AM231_14865</name>
</gene>
<dbReference type="Gene3D" id="3.30.460.10">
    <property type="entry name" value="Beta Polymerase, domain 2"/>
    <property type="match status" value="1"/>
</dbReference>
<reference evidence="2" key="1">
    <citation type="submission" date="2015-08" db="EMBL/GenBank/DDBJ databases">
        <title>Genome sequencing project for genomic taxonomy and phylogenomics of Bacillus-like bacteria.</title>
        <authorList>
            <person name="Liu B."/>
            <person name="Wang J."/>
            <person name="Zhu Y."/>
            <person name="Liu G."/>
            <person name="Chen Q."/>
            <person name="Chen Z."/>
            <person name="Lan J."/>
            <person name="Che J."/>
            <person name="Ge C."/>
            <person name="Shi H."/>
            <person name="Pan Z."/>
            <person name="Liu X."/>
        </authorList>
    </citation>
    <scope>NUCLEOTIDE SEQUENCE [LARGE SCALE GENOMIC DNA]</scope>
    <source>
        <strain evidence="2">FJAT-22460</strain>
    </source>
</reference>
<dbReference type="PATRIC" id="fig|1705565.3.peg.5023"/>